<dbReference type="InterPro" id="IPR003477">
    <property type="entry name" value="PemK-like"/>
</dbReference>
<dbReference type="SUPFAM" id="SSF50118">
    <property type="entry name" value="Cell growth inhibitor/plasmid maintenance toxic component"/>
    <property type="match status" value="1"/>
</dbReference>
<accession>A0A445MTN1</accession>
<keyword evidence="1" id="KW-0540">Nuclease</keyword>
<dbReference type="Pfam" id="PF02452">
    <property type="entry name" value="PemK_toxin"/>
    <property type="match status" value="1"/>
</dbReference>
<proteinExistence type="inferred from homology"/>
<dbReference type="GO" id="GO:0004521">
    <property type="term" value="F:RNA endonuclease activity"/>
    <property type="evidence" value="ECO:0007669"/>
    <property type="project" value="TreeGrafter"/>
</dbReference>
<dbReference type="InterPro" id="IPR011067">
    <property type="entry name" value="Plasmid_toxin/cell-grow_inhib"/>
</dbReference>
<dbReference type="PANTHER" id="PTHR33988:SF2">
    <property type="entry name" value="ENDORIBONUCLEASE MAZF"/>
    <property type="match status" value="1"/>
</dbReference>
<name>A0A445MTN1_9BACT</name>
<dbReference type="EMBL" id="OJIN01000061">
    <property type="protein sequence ID" value="SPD72772.1"/>
    <property type="molecule type" value="Genomic_DNA"/>
</dbReference>
<evidence type="ECO:0000256" key="1">
    <source>
        <dbReference type="PIRNR" id="PIRNR033490"/>
    </source>
</evidence>
<dbReference type="GO" id="GO:0016075">
    <property type="term" value="P:rRNA catabolic process"/>
    <property type="evidence" value="ECO:0007669"/>
    <property type="project" value="TreeGrafter"/>
</dbReference>
<comment type="function">
    <text evidence="1">Toxic component of a type II toxin-antitoxin (TA) system.</text>
</comment>
<dbReference type="PANTHER" id="PTHR33988">
    <property type="entry name" value="ENDORIBONUCLEASE MAZF-RELATED"/>
    <property type="match status" value="1"/>
</dbReference>
<evidence type="ECO:0000313" key="2">
    <source>
        <dbReference type="EMBL" id="SPD72772.1"/>
    </source>
</evidence>
<dbReference type="PIRSF" id="PIRSF033490">
    <property type="entry name" value="MazF"/>
    <property type="match status" value="1"/>
</dbReference>
<keyword evidence="1" id="KW-0255">Endonuclease</keyword>
<reference evidence="2" key="1">
    <citation type="submission" date="2018-01" db="EMBL/GenBank/DDBJ databases">
        <authorList>
            <person name="Regsiter A."/>
            <person name="William W."/>
        </authorList>
    </citation>
    <scope>NUCLEOTIDE SEQUENCE</scope>
    <source>
        <strain evidence="2">TRIP AH-1</strain>
    </source>
</reference>
<dbReference type="AlphaFoldDB" id="A0A445MTN1"/>
<dbReference type="Gene3D" id="2.30.30.110">
    <property type="match status" value="1"/>
</dbReference>
<dbReference type="GO" id="GO:0006402">
    <property type="term" value="P:mRNA catabolic process"/>
    <property type="evidence" value="ECO:0007669"/>
    <property type="project" value="TreeGrafter"/>
</dbReference>
<sequence length="112" mass="12210">MARILRGDIHWADLNPVIGSEQGGLRPVLILSHNVFNEKSGTVIAVAITSQPQRAGYPLTMELVDTELPKKSWVKISQIRVLSTKRIGKKIAKASDEELALIIDGLNEIIGG</sequence>
<keyword evidence="1 2" id="KW-0378">Hydrolase</keyword>
<dbReference type="EC" id="3.1.-.-" evidence="1"/>
<organism evidence="2">
    <name type="scientific">uncultured Desulfobacterium sp</name>
    <dbReference type="NCBI Taxonomy" id="201089"/>
    <lineage>
        <taxon>Bacteria</taxon>
        <taxon>Pseudomonadati</taxon>
        <taxon>Thermodesulfobacteriota</taxon>
        <taxon>Desulfobacteria</taxon>
        <taxon>Desulfobacterales</taxon>
        <taxon>Desulfobacteriaceae</taxon>
        <taxon>Desulfobacterium</taxon>
        <taxon>environmental samples</taxon>
    </lineage>
</organism>
<dbReference type="GO" id="GO:0016787">
    <property type="term" value="F:hydrolase activity"/>
    <property type="evidence" value="ECO:0007669"/>
    <property type="project" value="UniProtKB-KW"/>
</dbReference>
<dbReference type="GO" id="GO:0003677">
    <property type="term" value="F:DNA binding"/>
    <property type="evidence" value="ECO:0007669"/>
    <property type="project" value="InterPro"/>
</dbReference>
<gene>
    <name evidence="2" type="primary">mazF</name>
    <name evidence="2" type="ORF">PITCH_A1530002</name>
</gene>
<comment type="similarity">
    <text evidence="1">Belongs to the PemK/MazF family.</text>
</comment>
<protein>
    <recommendedName>
        <fullName evidence="1">mRNA interferase</fullName>
        <ecNumber evidence="1">3.1.-.-</ecNumber>
    </recommendedName>
</protein>